<feature type="signal peptide" evidence="2">
    <location>
        <begin position="1"/>
        <end position="25"/>
    </location>
</feature>
<evidence type="ECO:0000256" key="1">
    <source>
        <dbReference type="SAM" id="Phobius"/>
    </source>
</evidence>
<keyword evidence="2" id="KW-0732">Signal</keyword>
<dbReference type="Gene3D" id="2.120.10.30">
    <property type="entry name" value="TolB, C-terminal domain"/>
    <property type="match status" value="1"/>
</dbReference>
<feature type="chain" id="PRO_5040241148" evidence="2">
    <location>
        <begin position="26"/>
        <end position="340"/>
    </location>
</feature>
<keyword evidence="4" id="KW-1185">Reference proteome</keyword>
<feature type="transmembrane region" description="Helical" evidence="1">
    <location>
        <begin position="308"/>
        <end position="326"/>
    </location>
</feature>
<evidence type="ECO:0000256" key="2">
    <source>
        <dbReference type="SAM" id="SignalP"/>
    </source>
</evidence>
<dbReference type="Proteomes" id="UP001151532">
    <property type="component" value="Chromosome 1"/>
</dbReference>
<dbReference type="InterPro" id="IPR053224">
    <property type="entry name" value="Sensory_adhesion_molecule"/>
</dbReference>
<dbReference type="InterPro" id="IPR011042">
    <property type="entry name" value="6-blade_b-propeller_TolB-like"/>
</dbReference>
<dbReference type="OrthoDB" id="1885092at2759"/>
<reference evidence="3" key="2">
    <citation type="journal article" date="2023" name="Int. J. Mol. Sci.">
        <title>De Novo Assembly and Annotation of 11 Diverse Shrub Willow (Salix) Genomes Reveals Novel Gene Organization in Sex-Linked Regions.</title>
        <authorList>
            <person name="Hyden B."/>
            <person name="Feng K."/>
            <person name="Yates T.B."/>
            <person name="Jawdy S."/>
            <person name="Cereghino C."/>
            <person name="Smart L.B."/>
            <person name="Muchero W."/>
        </authorList>
    </citation>
    <scope>NUCLEOTIDE SEQUENCE</scope>
    <source>
        <tissue evidence="3">Shoot tip</tissue>
    </source>
</reference>
<dbReference type="GO" id="GO:0005783">
    <property type="term" value="C:endoplasmic reticulum"/>
    <property type="evidence" value="ECO:0007669"/>
    <property type="project" value="TreeGrafter"/>
</dbReference>
<comment type="caution">
    <text evidence="3">The sequence shown here is derived from an EMBL/GenBank/DDBJ whole genome shotgun (WGS) entry which is preliminary data.</text>
</comment>
<reference evidence="3" key="1">
    <citation type="submission" date="2022-11" db="EMBL/GenBank/DDBJ databases">
        <authorList>
            <person name="Hyden B.L."/>
            <person name="Feng K."/>
            <person name="Yates T."/>
            <person name="Jawdy S."/>
            <person name="Smart L.B."/>
            <person name="Muchero W."/>
        </authorList>
    </citation>
    <scope>NUCLEOTIDE SEQUENCE</scope>
    <source>
        <tissue evidence="3">Shoot tip</tissue>
    </source>
</reference>
<dbReference type="AlphaFoldDB" id="A0A9Q0THI2"/>
<dbReference type="EMBL" id="JAPFFK010000015">
    <property type="protein sequence ID" value="KAJ6711771.1"/>
    <property type="molecule type" value="Genomic_DNA"/>
</dbReference>
<keyword evidence="1" id="KW-0472">Membrane</keyword>
<proteinExistence type="predicted"/>
<sequence>MASSSSIVTLLLLLFFIVVPVPSLAKEPHVIHFRSPNLYPEGIAYDPSARHFIVGSLHHRTLHSVSDDGVIETLISDPSLPPNTTILGLAVDILNNRLLAAIHSYPPLPPFNALAAYDLRSRQRLFLSLLSSPPSDDNLRPVANAVTVDFKGNAYVTNSLGYPEGNFIWKVNPDGEASIFSRSPLYTQFPVDRDAPHSYCGLNGIAYASKGYLLVLQSNTGKLFKVDAHDGTAQNVLLSEDLPWGEGVVYDKTDLDVEKFATSVVVGREERAYVIYGSVLEGLTGKGGREWFGIEEVRSEKDGEDEKTWVYVLIGLGLAYFLIWRFQMKQLVKNMDKRTN</sequence>
<keyword evidence="1" id="KW-0812">Transmembrane</keyword>
<protein>
    <submittedName>
        <fullName evidence="3">NHL DOMAIN PROTEIN</fullName>
    </submittedName>
</protein>
<organism evidence="3 4">
    <name type="scientific">Salix purpurea</name>
    <name type="common">Purple osier willow</name>
    <dbReference type="NCBI Taxonomy" id="77065"/>
    <lineage>
        <taxon>Eukaryota</taxon>
        <taxon>Viridiplantae</taxon>
        <taxon>Streptophyta</taxon>
        <taxon>Embryophyta</taxon>
        <taxon>Tracheophyta</taxon>
        <taxon>Spermatophyta</taxon>
        <taxon>Magnoliopsida</taxon>
        <taxon>eudicotyledons</taxon>
        <taxon>Gunneridae</taxon>
        <taxon>Pentapetalae</taxon>
        <taxon>rosids</taxon>
        <taxon>fabids</taxon>
        <taxon>Malpighiales</taxon>
        <taxon>Salicaceae</taxon>
        <taxon>Saliceae</taxon>
        <taxon>Salix</taxon>
    </lineage>
</organism>
<keyword evidence="1" id="KW-1133">Transmembrane helix</keyword>
<gene>
    <name evidence="3" type="ORF">OIU79_008075</name>
</gene>
<name>A0A9Q0THI2_SALPP</name>
<evidence type="ECO:0000313" key="3">
    <source>
        <dbReference type="EMBL" id="KAJ6711771.1"/>
    </source>
</evidence>
<evidence type="ECO:0000313" key="4">
    <source>
        <dbReference type="Proteomes" id="UP001151532"/>
    </source>
</evidence>
<accession>A0A9Q0THI2</accession>
<dbReference type="SUPFAM" id="SSF101898">
    <property type="entry name" value="NHL repeat"/>
    <property type="match status" value="1"/>
</dbReference>
<dbReference type="PANTHER" id="PTHR31460:SF3">
    <property type="entry name" value="MESOCENTIN"/>
    <property type="match status" value="1"/>
</dbReference>
<dbReference type="PANTHER" id="PTHR31460">
    <property type="match status" value="1"/>
</dbReference>